<reference evidence="1" key="2">
    <citation type="submission" date="2021-04" db="EMBL/GenBank/DDBJ databases">
        <authorList>
            <person name="Gilroy R."/>
        </authorList>
    </citation>
    <scope>NUCLEOTIDE SEQUENCE</scope>
    <source>
        <strain evidence="1">ChiHjej13B12-24818</strain>
    </source>
</reference>
<dbReference type="AlphaFoldDB" id="A0A9D2RRF7"/>
<dbReference type="Gene3D" id="3.40.50.150">
    <property type="entry name" value="Vaccinia Virus protein VP39"/>
    <property type="match status" value="1"/>
</dbReference>
<dbReference type="SUPFAM" id="SSF53335">
    <property type="entry name" value="S-adenosyl-L-methionine-dependent methyltransferases"/>
    <property type="match status" value="1"/>
</dbReference>
<dbReference type="InterPro" id="IPR029063">
    <property type="entry name" value="SAM-dependent_MTases_sf"/>
</dbReference>
<protein>
    <recommendedName>
        <fullName evidence="3">Methyltransferase</fullName>
    </recommendedName>
</protein>
<sequence>MTGMQHQGTDRDFAAYNAAQQGRPVRPLAQRAVQAAQPVASPAPVAVELGCGVGIEAAHRAAAGFRVWTWDADPSAETPMQALAENHPIHHRTVRLEELTALPSTGTPSR</sequence>
<gene>
    <name evidence="1" type="ORF">H9786_15880</name>
</gene>
<dbReference type="EMBL" id="DWZH01000135">
    <property type="protein sequence ID" value="HJB11977.1"/>
    <property type="molecule type" value="Genomic_DNA"/>
</dbReference>
<evidence type="ECO:0000313" key="1">
    <source>
        <dbReference type="EMBL" id="HJB11977.1"/>
    </source>
</evidence>
<evidence type="ECO:0000313" key="2">
    <source>
        <dbReference type="Proteomes" id="UP000823823"/>
    </source>
</evidence>
<proteinExistence type="predicted"/>
<comment type="caution">
    <text evidence="1">The sequence shown here is derived from an EMBL/GenBank/DDBJ whole genome shotgun (WGS) entry which is preliminary data.</text>
</comment>
<evidence type="ECO:0008006" key="3">
    <source>
        <dbReference type="Google" id="ProtNLM"/>
    </source>
</evidence>
<name>A0A9D2RRF7_9MICO</name>
<organism evidence="1 2">
    <name type="scientific">Candidatus Brachybacterium merdavium</name>
    <dbReference type="NCBI Taxonomy" id="2838513"/>
    <lineage>
        <taxon>Bacteria</taxon>
        <taxon>Bacillati</taxon>
        <taxon>Actinomycetota</taxon>
        <taxon>Actinomycetes</taxon>
        <taxon>Micrococcales</taxon>
        <taxon>Dermabacteraceae</taxon>
        <taxon>Brachybacterium</taxon>
    </lineage>
</organism>
<reference evidence="1" key="1">
    <citation type="journal article" date="2021" name="PeerJ">
        <title>Extensive microbial diversity within the chicken gut microbiome revealed by metagenomics and culture.</title>
        <authorList>
            <person name="Gilroy R."/>
            <person name="Ravi A."/>
            <person name="Getino M."/>
            <person name="Pursley I."/>
            <person name="Horton D.L."/>
            <person name="Alikhan N.F."/>
            <person name="Baker D."/>
            <person name="Gharbi K."/>
            <person name="Hall N."/>
            <person name="Watson M."/>
            <person name="Adriaenssens E.M."/>
            <person name="Foster-Nyarko E."/>
            <person name="Jarju S."/>
            <person name="Secka A."/>
            <person name="Antonio M."/>
            <person name="Oren A."/>
            <person name="Chaudhuri R.R."/>
            <person name="La Ragione R."/>
            <person name="Hildebrand F."/>
            <person name="Pallen M.J."/>
        </authorList>
    </citation>
    <scope>NUCLEOTIDE SEQUENCE</scope>
    <source>
        <strain evidence="1">ChiHjej13B12-24818</strain>
    </source>
</reference>
<accession>A0A9D2RRF7</accession>
<dbReference type="Proteomes" id="UP000823823">
    <property type="component" value="Unassembled WGS sequence"/>
</dbReference>